<dbReference type="InterPro" id="IPR002347">
    <property type="entry name" value="SDR_fam"/>
</dbReference>
<dbReference type="GeneID" id="19266371"/>
<keyword evidence="2" id="KW-0521">NADP</keyword>
<dbReference type="InterPro" id="IPR036291">
    <property type="entry name" value="NAD(P)-bd_dom_sf"/>
</dbReference>
<dbReference type="OrthoDB" id="1933717at2759"/>
<dbReference type="RefSeq" id="XP_007828130.1">
    <property type="nucleotide sequence ID" value="XM_007829939.1"/>
</dbReference>
<gene>
    <name evidence="4" type="ORF">PFICI_01358</name>
</gene>
<comment type="similarity">
    <text evidence="1">Belongs to the short-chain dehydrogenases/reductases (SDR) family.</text>
</comment>
<dbReference type="KEGG" id="pfy:PFICI_01358"/>
<dbReference type="SUPFAM" id="SSF51735">
    <property type="entry name" value="NAD(P)-binding Rossmann-fold domains"/>
    <property type="match status" value="1"/>
</dbReference>
<dbReference type="CDD" id="cd05233">
    <property type="entry name" value="SDR_c"/>
    <property type="match status" value="1"/>
</dbReference>
<dbReference type="Pfam" id="PF00106">
    <property type="entry name" value="adh_short"/>
    <property type="match status" value="1"/>
</dbReference>
<evidence type="ECO:0000256" key="2">
    <source>
        <dbReference type="ARBA" id="ARBA00022857"/>
    </source>
</evidence>
<dbReference type="OMA" id="WTDENIP"/>
<evidence type="ECO:0000313" key="5">
    <source>
        <dbReference type="Proteomes" id="UP000030651"/>
    </source>
</evidence>
<dbReference type="GO" id="GO:0016491">
    <property type="term" value="F:oxidoreductase activity"/>
    <property type="evidence" value="ECO:0007669"/>
    <property type="project" value="UniProtKB-KW"/>
</dbReference>
<accession>W3XNK1</accession>
<keyword evidence="3" id="KW-0560">Oxidoreductase</keyword>
<evidence type="ECO:0000313" key="4">
    <source>
        <dbReference type="EMBL" id="ETS87530.1"/>
    </source>
</evidence>
<reference evidence="5" key="1">
    <citation type="journal article" date="2015" name="BMC Genomics">
        <title>Genomic and transcriptomic analysis of the endophytic fungus Pestalotiopsis fici reveals its lifestyle and high potential for synthesis of natural products.</title>
        <authorList>
            <person name="Wang X."/>
            <person name="Zhang X."/>
            <person name="Liu L."/>
            <person name="Xiang M."/>
            <person name="Wang W."/>
            <person name="Sun X."/>
            <person name="Che Y."/>
            <person name="Guo L."/>
            <person name="Liu G."/>
            <person name="Guo L."/>
            <person name="Wang C."/>
            <person name="Yin W.B."/>
            <person name="Stadler M."/>
            <person name="Zhang X."/>
            <person name="Liu X."/>
        </authorList>
    </citation>
    <scope>NUCLEOTIDE SEQUENCE [LARGE SCALE GENOMIC DNA]</scope>
    <source>
        <strain evidence="5">W106-1 / CGMCC3.15140</strain>
    </source>
</reference>
<organism evidence="4 5">
    <name type="scientific">Pestalotiopsis fici (strain W106-1 / CGMCC3.15140)</name>
    <dbReference type="NCBI Taxonomy" id="1229662"/>
    <lineage>
        <taxon>Eukaryota</taxon>
        <taxon>Fungi</taxon>
        <taxon>Dikarya</taxon>
        <taxon>Ascomycota</taxon>
        <taxon>Pezizomycotina</taxon>
        <taxon>Sordariomycetes</taxon>
        <taxon>Xylariomycetidae</taxon>
        <taxon>Amphisphaeriales</taxon>
        <taxon>Sporocadaceae</taxon>
        <taxon>Pestalotiopsis</taxon>
    </lineage>
</organism>
<dbReference type="Gene3D" id="3.40.50.720">
    <property type="entry name" value="NAD(P)-binding Rossmann-like Domain"/>
    <property type="match status" value="1"/>
</dbReference>
<dbReference type="PANTHER" id="PTHR43618:SF8">
    <property type="entry name" value="7ALPHA-HYDROXYSTEROID DEHYDROGENASE"/>
    <property type="match status" value="1"/>
</dbReference>
<dbReference type="InParanoid" id="W3XNK1"/>
<dbReference type="PANTHER" id="PTHR43618">
    <property type="entry name" value="7-ALPHA-HYDROXYSTEROID DEHYDROGENASE"/>
    <property type="match status" value="1"/>
</dbReference>
<name>W3XNK1_PESFW</name>
<dbReference type="InterPro" id="IPR052178">
    <property type="entry name" value="Sec_Metab_Biosynth_SDR"/>
</dbReference>
<dbReference type="eggNOG" id="KOG1611">
    <property type="taxonomic scope" value="Eukaryota"/>
</dbReference>
<dbReference type="PRINTS" id="PR00081">
    <property type="entry name" value="GDHRDH"/>
</dbReference>
<sequence length="317" mass="34450">MSSKVEQLLSSAESQDIFKSPDLVKVTHKKPYGEVSPTRPELSQAGRTVLITGGNSGIGYAAALAFGQAGASRVIITGRRAEATTEAAAMLSSQVSSDGNNNTQFIGVTNDIADPAAIESLWNDLEARSISVDVLVLNAARFSEAQGLLERGIEAVWGDYNVNVRAQLHMAEKFYKQRAVATTGKTQKFLVMVSSAAIHLWAANDPYPSYGLTKNAGSLAMQLIAREADPEQMQIVSYHPGAVFTDAAKRAGAKEDTLDYTDVNLSGQFAVWAASKQANFLHGRYVWAEWDVNELKNLRERLEKDDNLLRIGVHGFE</sequence>
<dbReference type="HOGENOM" id="CLU_010194_8_2_1"/>
<keyword evidence="5" id="KW-1185">Reference proteome</keyword>
<evidence type="ECO:0000256" key="3">
    <source>
        <dbReference type="ARBA" id="ARBA00023002"/>
    </source>
</evidence>
<dbReference type="Proteomes" id="UP000030651">
    <property type="component" value="Unassembled WGS sequence"/>
</dbReference>
<evidence type="ECO:0000256" key="1">
    <source>
        <dbReference type="ARBA" id="ARBA00006484"/>
    </source>
</evidence>
<proteinExistence type="inferred from homology"/>
<dbReference type="EMBL" id="KI912109">
    <property type="protein sequence ID" value="ETS87530.1"/>
    <property type="molecule type" value="Genomic_DNA"/>
</dbReference>
<protein>
    <submittedName>
        <fullName evidence="4">Uncharacterized protein</fullName>
    </submittedName>
</protein>
<dbReference type="AlphaFoldDB" id="W3XNK1"/>